<proteinExistence type="predicted"/>
<reference evidence="3" key="1">
    <citation type="submission" date="2016-06" db="EMBL/GenBank/DDBJ databases">
        <title>Parallel loss of symbiosis genes in relatives of nitrogen-fixing non-legume Parasponia.</title>
        <authorList>
            <person name="Van Velzen R."/>
            <person name="Holmer R."/>
            <person name="Bu F."/>
            <person name="Rutten L."/>
            <person name="Van Zeijl A."/>
            <person name="Liu W."/>
            <person name="Santuari L."/>
            <person name="Cao Q."/>
            <person name="Sharma T."/>
            <person name="Shen D."/>
            <person name="Roswanjaya Y."/>
            <person name="Wardhani T."/>
            <person name="Kalhor M.S."/>
            <person name="Jansen J."/>
            <person name="Van den Hoogen J."/>
            <person name="Gungor B."/>
            <person name="Hartog M."/>
            <person name="Hontelez J."/>
            <person name="Verver J."/>
            <person name="Yang W.-C."/>
            <person name="Schijlen E."/>
            <person name="Repin R."/>
            <person name="Schilthuizen M."/>
            <person name="Schranz E."/>
            <person name="Heidstra R."/>
            <person name="Miyata K."/>
            <person name="Fedorova E."/>
            <person name="Kohlen W."/>
            <person name="Bisseling T."/>
            <person name="Smit S."/>
            <person name="Geurts R."/>
        </authorList>
    </citation>
    <scope>NUCLEOTIDE SEQUENCE [LARGE SCALE GENOMIC DNA]</scope>
    <source>
        <strain evidence="3">cv. RG33-2</strain>
    </source>
</reference>
<evidence type="ECO:0000313" key="3">
    <source>
        <dbReference type="Proteomes" id="UP000237000"/>
    </source>
</evidence>
<keyword evidence="1" id="KW-0472">Membrane</keyword>
<evidence type="ECO:0000256" key="1">
    <source>
        <dbReference type="SAM" id="Phobius"/>
    </source>
</evidence>
<feature type="transmembrane region" description="Helical" evidence="1">
    <location>
        <begin position="107"/>
        <end position="131"/>
    </location>
</feature>
<evidence type="ECO:0008006" key="4">
    <source>
        <dbReference type="Google" id="ProtNLM"/>
    </source>
</evidence>
<name>A0A2P5G238_TREOI</name>
<dbReference type="STRING" id="63057.A0A2P5G238"/>
<dbReference type="InParanoid" id="A0A2P5G238"/>
<dbReference type="EMBL" id="JXTC01000001">
    <property type="protein sequence ID" value="POO04128.1"/>
    <property type="molecule type" value="Genomic_DNA"/>
</dbReference>
<evidence type="ECO:0000313" key="2">
    <source>
        <dbReference type="EMBL" id="POO04128.1"/>
    </source>
</evidence>
<gene>
    <name evidence="2" type="ORF">TorRG33x02_004320</name>
</gene>
<dbReference type="AlphaFoldDB" id="A0A2P5G238"/>
<sequence length="254" mass="28637">MGFKPLTWYCEPAAYGLWGQAVESAFGSYTPCAIDSLVSTISHLVLLGLCAYRIWLIKNKNSEAQRFQLRSKYYNCLLGLLAACCTAGPILRWVMGISLFNLGGKTGFAPFEIISLIVEFLAWGSMFVMIGWETRVYIREFRWFVRSGVIYVLVADAVILNLVLSVKDYYSGYVLYLYISTVFCQVLFGILLAIYLPNLDPYPGYVVIRPESLDNAEYEALPDAEQVCPERHVNIFSGSREIGLKNLRGPNHGF</sequence>
<dbReference type="Proteomes" id="UP000237000">
    <property type="component" value="Unassembled WGS sequence"/>
</dbReference>
<protein>
    <recommendedName>
        <fullName evidence="4">Transmembrane protein</fullName>
    </recommendedName>
</protein>
<keyword evidence="1" id="KW-0812">Transmembrane</keyword>
<feature type="transmembrane region" description="Helical" evidence="1">
    <location>
        <begin position="175"/>
        <end position="196"/>
    </location>
</feature>
<comment type="caution">
    <text evidence="2">The sequence shown here is derived from an EMBL/GenBank/DDBJ whole genome shotgun (WGS) entry which is preliminary data.</text>
</comment>
<feature type="transmembrane region" description="Helical" evidence="1">
    <location>
        <begin position="36"/>
        <end position="55"/>
    </location>
</feature>
<feature type="transmembrane region" description="Helical" evidence="1">
    <location>
        <begin position="76"/>
        <end position="95"/>
    </location>
</feature>
<keyword evidence="3" id="KW-1185">Reference proteome</keyword>
<dbReference type="OrthoDB" id="1922901at2759"/>
<accession>A0A2P5G238</accession>
<keyword evidence="1" id="KW-1133">Transmembrane helix</keyword>
<organism evidence="2 3">
    <name type="scientific">Trema orientale</name>
    <name type="common">Charcoal tree</name>
    <name type="synonym">Celtis orientalis</name>
    <dbReference type="NCBI Taxonomy" id="63057"/>
    <lineage>
        <taxon>Eukaryota</taxon>
        <taxon>Viridiplantae</taxon>
        <taxon>Streptophyta</taxon>
        <taxon>Embryophyta</taxon>
        <taxon>Tracheophyta</taxon>
        <taxon>Spermatophyta</taxon>
        <taxon>Magnoliopsida</taxon>
        <taxon>eudicotyledons</taxon>
        <taxon>Gunneridae</taxon>
        <taxon>Pentapetalae</taxon>
        <taxon>rosids</taxon>
        <taxon>fabids</taxon>
        <taxon>Rosales</taxon>
        <taxon>Cannabaceae</taxon>
        <taxon>Trema</taxon>
    </lineage>
</organism>
<feature type="transmembrane region" description="Helical" evidence="1">
    <location>
        <begin position="143"/>
        <end position="163"/>
    </location>
</feature>